<keyword evidence="1" id="KW-0812">Transmembrane</keyword>
<evidence type="ECO:0000313" key="2">
    <source>
        <dbReference type="EMBL" id="QJA96300.1"/>
    </source>
</evidence>
<protein>
    <submittedName>
        <fullName evidence="2">Uncharacterized protein</fullName>
    </submittedName>
</protein>
<gene>
    <name evidence="2" type="ORF">MM415B09719_0003</name>
</gene>
<feature type="transmembrane region" description="Helical" evidence="1">
    <location>
        <begin position="25"/>
        <end position="45"/>
    </location>
</feature>
<keyword evidence="1" id="KW-1133">Transmembrane helix</keyword>
<name>A0A6M3LMT3_9ZZZZ</name>
<organism evidence="2">
    <name type="scientific">viral metagenome</name>
    <dbReference type="NCBI Taxonomy" id="1070528"/>
    <lineage>
        <taxon>unclassified sequences</taxon>
        <taxon>metagenomes</taxon>
        <taxon>organismal metagenomes</taxon>
    </lineage>
</organism>
<reference evidence="2" key="1">
    <citation type="submission" date="2020-03" db="EMBL/GenBank/DDBJ databases">
        <title>The deep terrestrial virosphere.</title>
        <authorList>
            <person name="Holmfeldt K."/>
            <person name="Nilsson E."/>
            <person name="Simone D."/>
            <person name="Lopez-Fernandez M."/>
            <person name="Wu X."/>
            <person name="de Brujin I."/>
            <person name="Lundin D."/>
            <person name="Andersson A."/>
            <person name="Bertilsson S."/>
            <person name="Dopson M."/>
        </authorList>
    </citation>
    <scope>NUCLEOTIDE SEQUENCE</scope>
    <source>
        <strain evidence="2">MM415B09719</strain>
    </source>
</reference>
<accession>A0A6M3LMT3</accession>
<proteinExistence type="predicted"/>
<dbReference type="AlphaFoldDB" id="A0A6M3LMT3"/>
<sequence>MKDILNKITGSVIGTIGLENNDGSLWGIIFFLIILLGVIVATTSLKSAKIKELEDEIKELKNKKCQENI</sequence>
<dbReference type="EMBL" id="MT143387">
    <property type="protein sequence ID" value="QJA96300.1"/>
    <property type="molecule type" value="Genomic_DNA"/>
</dbReference>
<keyword evidence="1" id="KW-0472">Membrane</keyword>
<evidence type="ECO:0000256" key="1">
    <source>
        <dbReference type="SAM" id="Phobius"/>
    </source>
</evidence>